<reference evidence="7 8" key="1">
    <citation type="submission" date="2016-11" db="EMBL/GenBank/DDBJ databases">
        <authorList>
            <person name="Varghese N."/>
            <person name="Submissions S."/>
        </authorList>
    </citation>
    <scope>NUCLEOTIDE SEQUENCE [LARGE SCALE GENOMIC DNA]</scope>
    <source>
        <strain evidence="7 8">DSM 15287</strain>
    </source>
</reference>
<dbReference type="PROSITE" id="PS50885">
    <property type="entry name" value="HAMP"/>
    <property type="match status" value="1"/>
</dbReference>
<dbReference type="Proteomes" id="UP000322917">
    <property type="component" value="Unassembled WGS sequence"/>
</dbReference>
<feature type="domain" description="HAMP" evidence="6">
    <location>
        <begin position="304"/>
        <end position="356"/>
    </location>
</feature>
<dbReference type="PANTHER" id="PTHR32089">
    <property type="entry name" value="METHYL-ACCEPTING CHEMOTAXIS PROTEIN MCPB"/>
    <property type="match status" value="1"/>
</dbReference>
<keyword evidence="8" id="KW-1185">Reference proteome</keyword>
<dbReference type="SMART" id="SM00283">
    <property type="entry name" value="MA"/>
    <property type="match status" value="1"/>
</dbReference>
<sequence>MKMLKSQLTIVITAVIVISLLLVGGLSYRNQRNLILEDEAQEFKKIDMIVQTSIEEYLNRSAAVAASLAYNPEVARLLSERDREGLFRLVGPVYKQLKEQGVEQMQFHLAPATSFLRINAPGKFGDDLSGFRKTVVEANKSLKPVVGIEAGVTGWGFRAVMPVYFNNAPVGTVETGMNFDKVFLEKQLKAKFPGEYYCYELNPDGTDKLLAATADEDLLALPIDTARQVAASGAMSYGYSNNGEKAYVAVPVRDYSGQVKALIKVVLDRQNTLAQLQKNMLITCVLSAGVLVLAVFLILLVMKRQLVNPIYQLLEKMEQVAQGDLSISFARDKRGEVGRLEGAIGNTLQQLCNLISQIQQVALQLAAASQTLNANADLSAQTAAQVAAVIGEVADGAEKQLRAVDGATAVVEQMSDSIDQIAAHANQVAGTSSQSAETAQEGNKTVENVIRQMGNIEKAVAHSSQVVVKLGAASQEIGQIVDTISGLAGQTNLLALNAAIEAARAGEQGRGFAVVAEEVRKLAEQSQEAAKQISTLIAEIQHNTADAVLAMEGGTREVRNGAEVVVESGRAFQAIFQSIDTVSEQTREISASIQQMTGGSQQIIQSVKDIDTISKGAASKAQTVSAVTEEQSATMEEIAASSQTLAKMAAELTRAVGRFKL</sequence>
<dbReference type="PANTHER" id="PTHR32089:SF112">
    <property type="entry name" value="LYSOZYME-LIKE PROTEIN-RELATED"/>
    <property type="match status" value="1"/>
</dbReference>
<dbReference type="InterPro" id="IPR029150">
    <property type="entry name" value="dCache_3"/>
</dbReference>
<dbReference type="GO" id="GO:0006935">
    <property type="term" value="P:chemotaxis"/>
    <property type="evidence" value="ECO:0007669"/>
    <property type="project" value="UniProtKB-ARBA"/>
</dbReference>
<dbReference type="SMART" id="SM00304">
    <property type="entry name" value="HAMP"/>
    <property type="match status" value="1"/>
</dbReference>
<dbReference type="InterPro" id="IPR003660">
    <property type="entry name" value="HAMP_dom"/>
</dbReference>
<comment type="similarity">
    <text evidence="2">Belongs to the methyl-accepting chemotaxis (MCP) protein family.</text>
</comment>
<name>A0A1M6F1H5_9FIRM</name>
<evidence type="ECO:0000256" key="4">
    <source>
        <dbReference type="SAM" id="Phobius"/>
    </source>
</evidence>
<dbReference type="FunFam" id="1.10.287.950:FF:000001">
    <property type="entry name" value="Methyl-accepting chemotaxis sensory transducer"/>
    <property type="match status" value="1"/>
</dbReference>
<protein>
    <submittedName>
        <fullName evidence="7">Methyl-accepting chemotaxis protein</fullName>
    </submittedName>
</protein>
<evidence type="ECO:0000313" key="7">
    <source>
        <dbReference type="EMBL" id="SHI91542.1"/>
    </source>
</evidence>
<dbReference type="Gene3D" id="1.10.287.950">
    <property type="entry name" value="Methyl-accepting chemotaxis protein"/>
    <property type="match status" value="1"/>
</dbReference>
<dbReference type="SUPFAM" id="SSF103190">
    <property type="entry name" value="Sensory domain-like"/>
    <property type="match status" value="1"/>
</dbReference>
<evidence type="ECO:0000256" key="3">
    <source>
        <dbReference type="PROSITE-ProRule" id="PRU00284"/>
    </source>
</evidence>
<dbReference type="Pfam" id="PF00015">
    <property type="entry name" value="MCPsignal"/>
    <property type="match status" value="1"/>
</dbReference>
<keyword evidence="4" id="KW-0812">Transmembrane</keyword>
<dbReference type="GO" id="GO:0016020">
    <property type="term" value="C:membrane"/>
    <property type="evidence" value="ECO:0007669"/>
    <property type="project" value="InterPro"/>
</dbReference>
<accession>A0A1M6F1H5</accession>
<dbReference type="PROSITE" id="PS50111">
    <property type="entry name" value="CHEMOTAXIS_TRANSDUC_2"/>
    <property type="match status" value="1"/>
</dbReference>
<organism evidence="7 8">
    <name type="scientific">Propionispora hippei DSM 15287</name>
    <dbReference type="NCBI Taxonomy" id="1123003"/>
    <lineage>
        <taxon>Bacteria</taxon>
        <taxon>Bacillati</taxon>
        <taxon>Bacillota</taxon>
        <taxon>Negativicutes</taxon>
        <taxon>Selenomonadales</taxon>
        <taxon>Sporomusaceae</taxon>
        <taxon>Propionispora</taxon>
    </lineage>
</organism>
<dbReference type="EMBL" id="FQZD01000009">
    <property type="protein sequence ID" value="SHI91542.1"/>
    <property type="molecule type" value="Genomic_DNA"/>
</dbReference>
<dbReference type="OrthoDB" id="1673153at2"/>
<dbReference type="RefSeq" id="WP_149734149.1">
    <property type="nucleotide sequence ID" value="NZ_FQZD01000009.1"/>
</dbReference>
<dbReference type="InterPro" id="IPR004089">
    <property type="entry name" value="MCPsignal_dom"/>
</dbReference>
<proteinExistence type="inferred from homology"/>
<evidence type="ECO:0000259" key="6">
    <source>
        <dbReference type="PROSITE" id="PS50885"/>
    </source>
</evidence>
<feature type="transmembrane region" description="Helical" evidence="4">
    <location>
        <begin position="280"/>
        <end position="302"/>
    </location>
</feature>
<dbReference type="AlphaFoldDB" id="A0A1M6F1H5"/>
<keyword evidence="4" id="KW-0472">Membrane</keyword>
<evidence type="ECO:0000256" key="2">
    <source>
        <dbReference type="ARBA" id="ARBA00029447"/>
    </source>
</evidence>
<dbReference type="GO" id="GO:0007165">
    <property type="term" value="P:signal transduction"/>
    <property type="evidence" value="ECO:0007669"/>
    <property type="project" value="UniProtKB-KW"/>
</dbReference>
<feature type="domain" description="Methyl-accepting transducer" evidence="5">
    <location>
        <begin position="375"/>
        <end position="611"/>
    </location>
</feature>
<dbReference type="InterPro" id="IPR029151">
    <property type="entry name" value="Sensor-like_sf"/>
</dbReference>
<dbReference type="Pfam" id="PF14827">
    <property type="entry name" value="dCache_3"/>
    <property type="match status" value="1"/>
</dbReference>
<dbReference type="Gene3D" id="3.30.450.20">
    <property type="entry name" value="PAS domain"/>
    <property type="match status" value="1"/>
</dbReference>
<dbReference type="SUPFAM" id="SSF58104">
    <property type="entry name" value="Methyl-accepting chemotaxis protein (MCP) signaling domain"/>
    <property type="match status" value="1"/>
</dbReference>
<keyword evidence="1 3" id="KW-0807">Transducer</keyword>
<gene>
    <name evidence="7" type="ORF">SAMN02745170_01332</name>
</gene>
<dbReference type="CDD" id="cd11386">
    <property type="entry name" value="MCP_signal"/>
    <property type="match status" value="1"/>
</dbReference>
<evidence type="ECO:0000259" key="5">
    <source>
        <dbReference type="PROSITE" id="PS50111"/>
    </source>
</evidence>
<keyword evidence="4" id="KW-1133">Transmembrane helix</keyword>
<evidence type="ECO:0000256" key="1">
    <source>
        <dbReference type="ARBA" id="ARBA00023224"/>
    </source>
</evidence>
<dbReference type="Pfam" id="PF00672">
    <property type="entry name" value="HAMP"/>
    <property type="match status" value="1"/>
</dbReference>
<evidence type="ECO:0000313" key="8">
    <source>
        <dbReference type="Proteomes" id="UP000322917"/>
    </source>
</evidence>